<protein>
    <submittedName>
        <fullName evidence="2">DUF6090 family protein</fullName>
    </submittedName>
</protein>
<feature type="transmembrane region" description="Helical" evidence="1">
    <location>
        <begin position="12"/>
        <end position="31"/>
    </location>
</feature>
<name>A0ABW3XZQ1_9FLAO</name>
<reference evidence="3" key="1">
    <citation type="journal article" date="2019" name="Int. J. Syst. Evol. Microbiol.">
        <title>The Global Catalogue of Microorganisms (GCM) 10K type strain sequencing project: providing services to taxonomists for standard genome sequencing and annotation.</title>
        <authorList>
            <consortium name="The Broad Institute Genomics Platform"/>
            <consortium name="The Broad Institute Genome Sequencing Center for Infectious Disease"/>
            <person name="Wu L."/>
            <person name="Ma J."/>
        </authorList>
    </citation>
    <scope>NUCLEOTIDE SEQUENCE [LARGE SCALE GENOMIC DNA]</scope>
    <source>
        <strain evidence="3">CCUG 61485</strain>
    </source>
</reference>
<accession>A0ABW3XZQ1</accession>
<dbReference type="Pfam" id="PF19578">
    <property type="entry name" value="DUF6090"/>
    <property type="match status" value="1"/>
</dbReference>
<dbReference type="EMBL" id="JBHTMY010000002">
    <property type="protein sequence ID" value="MFD1314660.1"/>
    <property type="molecule type" value="Genomic_DNA"/>
</dbReference>
<keyword evidence="1" id="KW-0472">Membrane</keyword>
<keyword evidence="1" id="KW-0812">Transmembrane</keyword>
<comment type="caution">
    <text evidence="2">The sequence shown here is derived from an EMBL/GenBank/DDBJ whole genome shotgun (WGS) entry which is preliminary data.</text>
</comment>
<evidence type="ECO:0000256" key="1">
    <source>
        <dbReference type="SAM" id="Phobius"/>
    </source>
</evidence>
<evidence type="ECO:0000313" key="3">
    <source>
        <dbReference type="Proteomes" id="UP001597201"/>
    </source>
</evidence>
<organism evidence="2 3">
    <name type="scientific">Namhaeicola litoreus</name>
    <dbReference type="NCBI Taxonomy" id="1052145"/>
    <lineage>
        <taxon>Bacteria</taxon>
        <taxon>Pseudomonadati</taxon>
        <taxon>Bacteroidota</taxon>
        <taxon>Flavobacteriia</taxon>
        <taxon>Flavobacteriales</taxon>
        <taxon>Flavobacteriaceae</taxon>
        <taxon>Namhaeicola</taxon>
    </lineage>
</organism>
<keyword evidence="3" id="KW-1185">Reference proteome</keyword>
<evidence type="ECO:0000313" key="2">
    <source>
        <dbReference type="EMBL" id="MFD1314660.1"/>
    </source>
</evidence>
<keyword evidence="1" id="KW-1133">Transmembrane helix</keyword>
<sequence length="258" mass="30367">MADENRFVKYWRYALGEIFLVVIGILIALQVNNWNENRIEQNRIKKYAKSMVKDLEQDIDMLNISMIQAEDAYSRIDSLRNYALQTEIENLSNTLIYTIAHDVIYRTYSWNRSTFDELKSSGSLRLVQNDSLKSKLVAYIAFSQHLDEDFTFDKINAEKVDASLVEIINLNSPFLSKIKNWEVENFNTTFKEKVKTQVFKESVAQDLPLVSYDREKILQLINTCIIVQESYRVRAFMEMPEIIEDARELIELLKQEYD</sequence>
<dbReference type="Proteomes" id="UP001597201">
    <property type="component" value="Unassembled WGS sequence"/>
</dbReference>
<proteinExistence type="predicted"/>
<dbReference type="RefSeq" id="WP_377176483.1">
    <property type="nucleotide sequence ID" value="NZ_JBHTMY010000002.1"/>
</dbReference>
<gene>
    <name evidence="2" type="ORF">ACFQ39_03450</name>
</gene>
<dbReference type="InterPro" id="IPR045749">
    <property type="entry name" value="DUF6090"/>
</dbReference>